<keyword evidence="1" id="KW-0472">Membrane</keyword>
<comment type="caution">
    <text evidence="2">The sequence shown here is derived from an EMBL/GenBank/DDBJ whole genome shotgun (WGS) entry which is preliminary data.</text>
</comment>
<feature type="transmembrane region" description="Helical" evidence="1">
    <location>
        <begin position="488"/>
        <end position="508"/>
    </location>
</feature>
<dbReference type="RefSeq" id="WP_340344650.1">
    <property type="nucleotide sequence ID" value="NZ_JBBKZT010000011.1"/>
</dbReference>
<reference evidence="2 3" key="1">
    <citation type="submission" date="2024-03" db="EMBL/GenBank/DDBJ databases">
        <title>Novel species of the genus Variovorax.</title>
        <authorList>
            <person name="Liu Q."/>
            <person name="Xin Y.-H."/>
        </authorList>
    </citation>
    <scope>NUCLEOTIDE SEQUENCE [LARGE SCALE GENOMIC DNA]</scope>
    <source>
        <strain evidence="2 3">KACC 18900</strain>
    </source>
</reference>
<evidence type="ECO:0000313" key="2">
    <source>
        <dbReference type="EMBL" id="MEJ8849516.1"/>
    </source>
</evidence>
<sequence>MSGLIAYTSVLLLARKRLERIEKLLRGKALAGTTVNEIERQVLFLARQALQALSSAPQPTTRFDPDTFAPWLATGVSQFAMMGSLGPEITRFSARYVPRQAWLVDTLRTGNPDPTRSQVLARSTDFLLAQCDRLVNAISAQAPGAARDALLAKARAFVLGQACHVAASAVAAPFVDAAAFELGTLLPKRDRATPDAVRGAIEEAVSRGVYHRNDPRGKDWNGFLPVPDQVPTLLFDAYAGAAADIYGAGARVPGSKAYNDALAEAGPPVLSADLVRDGYSTYRLLAERNYTWTYGDWLLATLFMFAWPALMFPFSALLPQGRHLRREDNDPFFAGKPPDEQRDGERALFEVMTFPLAANGLVPLAITAWLMTHDYHGRGKQTVFGLVNGIVVLVAAIVFFATLHTGMPDWARWLFLFAIPVALEIAHIVYVLATGGDDPRRWQLAMASISHLVVALFFVVCFVAFLHFGAEEQVEKGLDSGKFWGYAVLWLVITAVLWLVMSALLTLVETGIPVPRRNDFIGARRQFLRLIDDAQLGAAAVPAPPSTLAQRLFPAAGMPVLKLTWTGPGNLFIRSRRHTLEFAFAADGSGAVQQVLAPIAPMTAKEYAALLKKAVTDNAGNFSGQLTVEPFLADEPLDPQLGGGMVFADHGDDESTVEGHDTEALKFKAVPAAGDPYVLKLAPLAAIAVRAGRAGSLLALPGAVAVVGPGNLTPVVGPNVTALVGDANTRFLETFVAGDVIETPAGAPTQARVVVAVQDDQHLTVNTAAAPFAAAQTYARRVRDREEDLVGVGTVANNNVTFRQLDGTGTNFDQVFAPGDLITATPPGGGPAETRTVVSVASATTLMLELPFSVAIPTSPIVAPVVGAAFGRPGRRTQEAFAVSPADPSALFAGQSVVDRAADVATLLCLGVQSHLLLGNERAAVAAGALDQRHGAIGKAWQVLRNWNLDHRRVNEWRMLVGGSAVSEKHGHADHADVLQPRMPAALLTPAAAGEPLSNRLGWSPLFAQWLDMAARPATDTVADTSVAPGAPSNLALSRAVAFLFDLPSPV</sequence>
<organism evidence="2 3">
    <name type="scientific">Variovorax rhizosphaerae</name>
    <dbReference type="NCBI Taxonomy" id="1836200"/>
    <lineage>
        <taxon>Bacteria</taxon>
        <taxon>Pseudomonadati</taxon>
        <taxon>Pseudomonadota</taxon>
        <taxon>Betaproteobacteria</taxon>
        <taxon>Burkholderiales</taxon>
        <taxon>Comamonadaceae</taxon>
        <taxon>Variovorax</taxon>
    </lineage>
</organism>
<keyword evidence="1" id="KW-1133">Transmembrane helix</keyword>
<feature type="transmembrane region" description="Helical" evidence="1">
    <location>
        <begin position="297"/>
        <end position="318"/>
    </location>
</feature>
<gene>
    <name evidence="2" type="ORF">WKW82_22900</name>
</gene>
<evidence type="ECO:0000256" key="1">
    <source>
        <dbReference type="SAM" id="Phobius"/>
    </source>
</evidence>
<protein>
    <submittedName>
        <fullName evidence="2">Uncharacterized protein</fullName>
    </submittedName>
</protein>
<proteinExistence type="predicted"/>
<keyword evidence="3" id="KW-1185">Reference proteome</keyword>
<feature type="transmembrane region" description="Helical" evidence="1">
    <location>
        <begin position="444"/>
        <end position="468"/>
    </location>
</feature>
<name>A0ABU8WPR7_9BURK</name>
<dbReference type="EMBL" id="JBBKZT010000011">
    <property type="protein sequence ID" value="MEJ8849516.1"/>
    <property type="molecule type" value="Genomic_DNA"/>
</dbReference>
<feature type="transmembrane region" description="Helical" evidence="1">
    <location>
        <begin position="410"/>
        <end position="432"/>
    </location>
</feature>
<accession>A0ABU8WPR7</accession>
<dbReference type="Proteomes" id="UP001385892">
    <property type="component" value="Unassembled WGS sequence"/>
</dbReference>
<keyword evidence="1" id="KW-0812">Transmembrane</keyword>
<evidence type="ECO:0000313" key="3">
    <source>
        <dbReference type="Proteomes" id="UP001385892"/>
    </source>
</evidence>
<feature type="transmembrane region" description="Helical" evidence="1">
    <location>
        <begin position="347"/>
        <end position="371"/>
    </location>
</feature>
<feature type="transmembrane region" description="Helical" evidence="1">
    <location>
        <begin position="383"/>
        <end position="404"/>
    </location>
</feature>